<dbReference type="PANTHER" id="PTHR11697">
    <property type="entry name" value="GENERAL TRANSCRIPTION FACTOR 2-RELATED ZINC FINGER PROTEIN"/>
    <property type="match status" value="1"/>
</dbReference>
<evidence type="ECO:0000313" key="2">
    <source>
        <dbReference type="EMBL" id="KDO74313.1"/>
    </source>
</evidence>
<dbReference type="PANTHER" id="PTHR11697:SF230">
    <property type="entry name" value="ZINC FINGER, MYM DOMAIN CONTAINING 1"/>
    <property type="match status" value="1"/>
</dbReference>
<evidence type="ECO:0000313" key="3">
    <source>
        <dbReference type="Proteomes" id="UP000027120"/>
    </source>
</evidence>
<dbReference type="InterPro" id="IPR055298">
    <property type="entry name" value="AtLOH3-like"/>
</dbReference>
<organism evidence="2 3">
    <name type="scientific">Citrus sinensis</name>
    <name type="common">Sweet orange</name>
    <name type="synonym">Citrus aurantium var. sinensis</name>
    <dbReference type="NCBI Taxonomy" id="2711"/>
    <lineage>
        <taxon>Eukaryota</taxon>
        <taxon>Viridiplantae</taxon>
        <taxon>Streptophyta</taxon>
        <taxon>Embryophyta</taxon>
        <taxon>Tracheophyta</taxon>
        <taxon>Spermatophyta</taxon>
        <taxon>Magnoliopsida</taxon>
        <taxon>eudicotyledons</taxon>
        <taxon>Gunneridae</taxon>
        <taxon>Pentapetalae</taxon>
        <taxon>rosids</taxon>
        <taxon>malvids</taxon>
        <taxon>Sapindales</taxon>
        <taxon>Rutaceae</taxon>
        <taxon>Aurantioideae</taxon>
        <taxon>Citrus</taxon>
    </lineage>
</organism>
<sequence>MLGLALCLYLMRDILAVSNALSQALQRKDQDILNAIKLVEICMKNLQMMRDVWDSLLYEISSFCLKYDIDVPNMNDVFLLESTTLLKDKVYPLVYLLVTLSLVPPISTTTVERTFSVMKFIKNELQNEMGDEWMNDNLIVFIEKMYLIVLIRIRRTMI</sequence>
<dbReference type="Proteomes" id="UP000027120">
    <property type="component" value="Unassembled WGS sequence"/>
</dbReference>
<dbReference type="EMBL" id="KK784884">
    <property type="protein sequence ID" value="KDO74313.1"/>
    <property type="molecule type" value="Genomic_DNA"/>
</dbReference>
<accession>A0A067G3Z7</accession>
<protein>
    <submittedName>
        <fullName evidence="2">Uncharacterized protein</fullName>
    </submittedName>
</protein>
<keyword evidence="3" id="KW-1185">Reference proteome</keyword>
<feature type="signal peptide" evidence="1">
    <location>
        <begin position="1"/>
        <end position="16"/>
    </location>
</feature>
<dbReference type="AlphaFoldDB" id="A0A067G3Z7"/>
<reference evidence="2 3" key="1">
    <citation type="submission" date="2014-04" db="EMBL/GenBank/DDBJ databases">
        <authorList>
            <consortium name="International Citrus Genome Consortium"/>
            <person name="Gmitter F."/>
            <person name="Chen C."/>
            <person name="Farmerie W."/>
            <person name="Harkins T."/>
            <person name="Desany B."/>
            <person name="Mohiuddin M."/>
            <person name="Kodira C."/>
            <person name="Borodovsky M."/>
            <person name="Lomsadze A."/>
            <person name="Burns P."/>
            <person name="Jenkins J."/>
            <person name="Prochnik S."/>
            <person name="Shu S."/>
            <person name="Chapman J."/>
            <person name="Pitluck S."/>
            <person name="Schmutz J."/>
            <person name="Rokhsar D."/>
        </authorList>
    </citation>
    <scope>NUCLEOTIDE SEQUENCE</scope>
</reference>
<keyword evidence="1" id="KW-0732">Signal</keyword>
<gene>
    <name evidence="2" type="ORF">CISIN_1g043066mg</name>
</gene>
<evidence type="ECO:0000256" key="1">
    <source>
        <dbReference type="SAM" id="SignalP"/>
    </source>
</evidence>
<name>A0A067G3Z7_CITSI</name>
<proteinExistence type="predicted"/>
<feature type="chain" id="PRO_5001637643" evidence="1">
    <location>
        <begin position="17"/>
        <end position="158"/>
    </location>
</feature>